<dbReference type="EMBL" id="JAUQYP010000001">
    <property type="protein sequence ID" value="MDO8106152.1"/>
    <property type="molecule type" value="Genomic_DNA"/>
</dbReference>
<sequence length="140" mass="14869">MINGSIIHPDILLALARAGHTSKVLVADGHFPSTTFLGPKVPKVYLNLAPGLLTVTQVLEVLVEQVAIESAAAAVFEDGSLPEIWTDYRRLLGPSVQVEAVKGSQIRTAFHDDDVALAIMTGDTRPASCIVLSLGLRQTA</sequence>
<dbReference type="InterPro" id="IPR050443">
    <property type="entry name" value="RbsD/FucU_mutarotase"/>
</dbReference>
<comment type="catalytic activity">
    <reaction evidence="3">
        <text>alpha-L-fucose = beta-L-fucose</text>
        <dbReference type="Rhea" id="RHEA:25580"/>
        <dbReference type="ChEBI" id="CHEBI:42548"/>
        <dbReference type="ChEBI" id="CHEBI:42589"/>
        <dbReference type="EC" id="5.1.3.29"/>
    </reaction>
</comment>
<dbReference type="InterPro" id="IPR023750">
    <property type="entry name" value="RbsD-like_sf"/>
</dbReference>
<evidence type="ECO:0000256" key="2">
    <source>
        <dbReference type="ARBA" id="ARBA00023235"/>
    </source>
</evidence>
<comment type="catalytic activity">
    <reaction evidence="1">
        <text>beta-D-ribopyranose = beta-D-ribofuranose</text>
        <dbReference type="Rhea" id="RHEA:25432"/>
        <dbReference type="ChEBI" id="CHEBI:27476"/>
        <dbReference type="ChEBI" id="CHEBI:47002"/>
        <dbReference type="EC" id="5.4.99.62"/>
    </reaction>
</comment>
<reference evidence="4 5" key="1">
    <citation type="submission" date="2023-07" db="EMBL/GenBank/DDBJ databases">
        <title>Description of novel actinomycetes strains, isolated from tidal flat sediment.</title>
        <authorList>
            <person name="Lu C."/>
        </authorList>
    </citation>
    <scope>NUCLEOTIDE SEQUENCE [LARGE SCALE GENOMIC DNA]</scope>
    <source>
        <strain evidence="4 5">SYSU T00b441</strain>
    </source>
</reference>
<dbReference type="PANTHER" id="PTHR31690:SF4">
    <property type="entry name" value="FUCOSE MUTAROTASE"/>
    <property type="match status" value="1"/>
</dbReference>
<dbReference type="InterPro" id="IPR007721">
    <property type="entry name" value="RbsD_FucU"/>
</dbReference>
<protein>
    <submittedName>
        <fullName evidence="4">RbsD/FucU domain-containing protein</fullName>
    </submittedName>
</protein>
<evidence type="ECO:0000313" key="4">
    <source>
        <dbReference type="EMBL" id="MDO8106152.1"/>
    </source>
</evidence>
<dbReference type="RefSeq" id="WP_304599842.1">
    <property type="nucleotide sequence ID" value="NZ_JAUQYO010000002.1"/>
</dbReference>
<accession>A0ABT9DB29</accession>
<evidence type="ECO:0000256" key="1">
    <source>
        <dbReference type="ARBA" id="ARBA00000223"/>
    </source>
</evidence>
<keyword evidence="2" id="KW-0413">Isomerase</keyword>
<gene>
    <name evidence="4" type="ORF">Q6348_02945</name>
</gene>
<evidence type="ECO:0000256" key="3">
    <source>
        <dbReference type="ARBA" id="ARBA00036324"/>
    </source>
</evidence>
<keyword evidence="5" id="KW-1185">Reference proteome</keyword>
<organism evidence="4 5">
    <name type="scientific">Actinotalea lenta</name>
    <dbReference type="NCBI Taxonomy" id="3064654"/>
    <lineage>
        <taxon>Bacteria</taxon>
        <taxon>Bacillati</taxon>
        <taxon>Actinomycetota</taxon>
        <taxon>Actinomycetes</taxon>
        <taxon>Micrococcales</taxon>
        <taxon>Cellulomonadaceae</taxon>
        <taxon>Actinotalea</taxon>
    </lineage>
</organism>
<dbReference type="PANTHER" id="PTHR31690">
    <property type="entry name" value="FUCOSE MUTAROTASE"/>
    <property type="match status" value="1"/>
</dbReference>
<comment type="caution">
    <text evidence="4">The sequence shown here is derived from an EMBL/GenBank/DDBJ whole genome shotgun (WGS) entry which is preliminary data.</text>
</comment>
<name>A0ABT9DB29_9CELL</name>
<dbReference type="Gene3D" id="3.40.1650.10">
    <property type="entry name" value="RbsD-like domain"/>
    <property type="match status" value="1"/>
</dbReference>
<dbReference type="Proteomes" id="UP001232536">
    <property type="component" value="Unassembled WGS sequence"/>
</dbReference>
<evidence type="ECO:0000313" key="5">
    <source>
        <dbReference type="Proteomes" id="UP001232536"/>
    </source>
</evidence>
<dbReference type="Pfam" id="PF05025">
    <property type="entry name" value="RbsD_FucU"/>
    <property type="match status" value="1"/>
</dbReference>
<dbReference type="SUPFAM" id="SSF102546">
    <property type="entry name" value="RbsD-like"/>
    <property type="match status" value="1"/>
</dbReference>
<proteinExistence type="predicted"/>